<reference evidence="1 2" key="1">
    <citation type="submission" date="2016-06" db="EMBL/GenBank/DDBJ databases">
        <title>The Draft Genome Sequence and Annotation of the Desert Woodrat Neotoma lepida.</title>
        <authorList>
            <person name="Campbell M."/>
            <person name="Oakeson K.F."/>
            <person name="Yandell M."/>
            <person name="Halpert J.R."/>
            <person name="Dearing D."/>
        </authorList>
    </citation>
    <scope>NUCLEOTIDE SEQUENCE [LARGE SCALE GENOMIC DNA]</scope>
    <source>
        <strain evidence="1">417</strain>
        <tissue evidence="1">Liver</tissue>
    </source>
</reference>
<dbReference type="EMBL" id="LZPO01055299">
    <property type="protein sequence ID" value="OBS71932.1"/>
    <property type="molecule type" value="Genomic_DNA"/>
</dbReference>
<evidence type="ECO:0000313" key="1">
    <source>
        <dbReference type="EMBL" id="OBS71932.1"/>
    </source>
</evidence>
<evidence type="ECO:0000313" key="2">
    <source>
        <dbReference type="Proteomes" id="UP000092124"/>
    </source>
</evidence>
<comment type="caution">
    <text evidence="1">The sequence shown here is derived from an EMBL/GenBank/DDBJ whole genome shotgun (WGS) entry which is preliminary data.</text>
</comment>
<keyword evidence="2" id="KW-1185">Reference proteome</keyword>
<sequence length="83" mass="9305">MSAKFQKPFALLVWSTGIGRLLKEQQTKESISDDCPVYNHMCRNSEGTSGGQTPQLPIRASSELFRLVLKKSNLKVAEVFSQF</sequence>
<protein>
    <submittedName>
        <fullName evidence="1">Uncharacterized protein</fullName>
    </submittedName>
</protein>
<gene>
    <name evidence="1" type="ORF">A6R68_13491</name>
</gene>
<accession>A0A1A6H2U9</accession>
<dbReference type="Proteomes" id="UP000092124">
    <property type="component" value="Unassembled WGS sequence"/>
</dbReference>
<dbReference type="AlphaFoldDB" id="A0A1A6H2U9"/>
<proteinExistence type="predicted"/>
<name>A0A1A6H2U9_NEOLE</name>
<organism evidence="1 2">
    <name type="scientific">Neotoma lepida</name>
    <name type="common">Desert woodrat</name>
    <dbReference type="NCBI Taxonomy" id="56216"/>
    <lineage>
        <taxon>Eukaryota</taxon>
        <taxon>Metazoa</taxon>
        <taxon>Chordata</taxon>
        <taxon>Craniata</taxon>
        <taxon>Vertebrata</taxon>
        <taxon>Euteleostomi</taxon>
        <taxon>Mammalia</taxon>
        <taxon>Eutheria</taxon>
        <taxon>Euarchontoglires</taxon>
        <taxon>Glires</taxon>
        <taxon>Rodentia</taxon>
        <taxon>Myomorpha</taxon>
        <taxon>Muroidea</taxon>
        <taxon>Cricetidae</taxon>
        <taxon>Neotominae</taxon>
        <taxon>Neotoma</taxon>
    </lineage>
</organism>